<reference evidence="1" key="1">
    <citation type="submission" date="2023-03" db="EMBL/GenBank/DDBJ databases">
        <title>Massive genome expansion in bonnet fungi (Mycena s.s.) driven by repeated elements and novel gene families across ecological guilds.</title>
        <authorList>
            <consortium name="Lawrence Berkeley National Laboratory"/>
            <person name="Harder C.B."/>
            <person name="Miyauchi S."/>
            <person name="Viragh M."/>
            <person name="Kuo A."/>
            <person name="Thoen E."/>
            <person name="Andreopoulos B."/>
            <person name="Lu D."/>
            <person name="Skrede I."/>
            <person name="Drula E."/>
            <person name="Henrissat B."/>
            <person name="Morin E."/>
            <person name="Kohler A."/>
            <person name="Barry K."/>
            <person name="LaButti K."/>
            <person name="Morin E."/>
            <person name="Salamov A."/>
            <person name="Lipzen A."/>
            <person name="Mereny Z."/>
            <person name="Hegedus B."/>
            <person name="Baldrian P."/>
            <person name="Stursova M."/>
            <person name="Weitz H."/>
            <person name="Taylor A."/>
            <person name="Grigoriev I.V."/>
            <person name="Nagy L.G."/>
            <person name="Martin F."/>
            <person name="Kauserud H."/>
        </authorList>
    </citation>
    <scope>NUCLEOTIDE SEQUENCE</scope>
    <source>
        <strain evidence="1">CBHHK067</strain>
    </source>
</reference>
<accession>A0AAD7D7M1</accession>
<dbReference type="Proteomes" id="UP001221757">
    <property type="component" value="Unassembled WGS sequence"/>
</dbReference>
<gene>
    <name evidence="1" type="ORF">B0H17DRAFT_1137890</name>
</gene>
<dbReference type="EMBL" id="JARKIE010000110">
    <property type="protein sequence ID" value="KAJ7683201.1"/>
    <property type="molecule type" value="Genomic_DNA"/>
</dbReference>
<protein>
    <submittedName>
        <fullName evidence="1">Uncharacterized protein</fullName>
    </submittedName>
</protein>
<sequence>MFGRKNPMECRGALMRSVVTHARGRMIQKKANSFPPLENVLDSPAELHVSRTSSTQDAVFASRSATSSLGANPDCGFESLRRTIKVLAIHLCDWWEKMAAGWMSSPHFGLHAITHALMKCTWIGAQLVHENLVIQLSHIFACGRSFSRTIPLRLKPLDTARRWRSRCWCACVSSTPATLEAAVSVNSSSERSLEICYGDGWPVGLDPLAIPFCSQGAKLVGEVGRAPARGTSDYTASSHSTSGLGYDALLCILTPMRSQARIDSC</sequence>
<organism evidence="1 2">
    <name type="scientific">Mycena rosella</name>
    <name type="common">Pink bonnet</name>
    <name type="synonym">Agaricus rosellus</name>
    <dbReference type="NCBI Taxonomy" id="1033263"/>
    <lineage>
        <taxon>Eukaryota</taxon>
        <taxon>Fungi</taxon>
        <taxon>Dikarya</taxon>
        <taxon>Basidiomycota</taxon>
        <taxon>Agaricomycotina</taxon>
        <taxon>Agaricomycetes</taxon>
        <taxon>Agaricomycetidae</taxon>
        <taxon>Agaricales</taxon>
        <taxon>Marasmiineae</taxon>
        <taxon>Mycenaceae</taxon>
        <taxon>Mycena</taxon>
    </lineage>
</organism>
<evidence type="ECO:0000313" key="1">
    <source>
        <dbReference type="EMBL" id="KAJ7683201.1"/>
    </source>
</evidence>
<proteinExistence type="predicted"/>
<name>A0AAD7D7M1_MYCRO</name>
<keyword evidence="2" id="KW-1185">Reference proteome</keyword>
<comment type="caution">
    <text evidence="1">The sequence shown here is derived from an EMBL/GenBank/DDBJ whole genome shotgun (WGS) entry which is preliminary data.</text>
</comment>
<dbReference type="AlphaFoldDB" id="A0AAD7D7M1"/>
<evidence type="ECO:0000313" key="2">
    <source>
        <dbReference type="Proteomes" id="UP001221757"/>
    </source>
</evidence>